<dbReference type="InterPro" id="IPR052514">
    <property type="entry name" value="SAM-dependent_MTase"/>
</dbReference>
<evidence type="ECO:0000313" key="2">
    <source>
        <dbReference type="EMBL" id="KKP31111.1"/>
    </source>
</evidence>
<evidence type="ECO:0000259" key="1">
    <source>
        <dbReference type="Pfam" id="PF05050"/>
    </source>
</evidence>
<dbReference type="Proteomes" id="UP000034803">
    <property type="component" value="Unassembled WGS sequence"/>
</dbReference>
<comment type="caution">
    <text evidence="2">The sequence shown here is derived from an EMBL/GenBank/DDBJ whole genome shotgun (WGS) entry which is preliminary data.</text>
</comment>
<dbReference type="InterPro" id="IPR006342">
    <property type="entry name" value="FkbM_mtfrase"/>
</dbReference>
<proteinExistence type="predicted"/>
<dbReference type="AlphaFoldDB" id="A0A0F9YXD9"/>
<reference evidence="2 3" key="1">
    <citation type="journal article" date="2015" name="Nature">
        <title>rRNA introns, odd ribosomes, and small enigmatic genomes across a large radiation of phyla.</title>
        <authorList>
            <person name="Brown C.T."/>
            <person name="Hug L.A."/>
            <person name="Thomas B.C."/>
            <person name="Sharon I."/>
            <person name="Castelle C.J."/>
            <person name="Singh A."/>
            <person name="Wilkins M.J."/>
            <person name="Williams K.H."/>
            <person name="Banfield J.F."/>
        </authorList>
    </citation>
    <scope>NUCLEOTIDE SEQUENCE [LARGE SCALE GENOMIC DNA]</scope>
</reference>
<dbReference type="InterPro" id="IPR029063">
    <property type="entry name" value="SAM-dependent_MTases_sf"/>
</dbReference>
<dbReference type="GO" id="GO:0032259">
    <property type="term" value="P:methylation"/>
    <property type="evidence" value="ECO:0007669"/>
    <property type="project" value="UniProtKB-KW"/>
</dbReference>
<dbReference type="NCBIfam" id="TIGR01444">
    <property type="entry name" value="fkbM_fam"/>
    <property type="match status" value="1"/>
</dbReference>
<gene>
    <name evidence="2" type="ORF">UR21_C0016G0029</name>
</gene>
<protein>
    <submittedName>
        <fullName evidence="2">Methyltransferase, FkbM family</fullName>
    </submittedName>
</protein>
<name>A0A0F9YXD9_9BACT</name>
<sequence length="242" mass="28418">MQILNLMLPFKIANKIYKINFGLYKFIYFIYKNIFEKEEIKFIKSSVKPGMTVLDIGANIGFYSLIFSNLVGNEGKVYCFEPEKKNFLHLKDLCNGRKNIVLYNLAVSDHDGLLTLYLSNNLNVDHLTYDNNEGRKKILIKCVTIDNLFKDIKFDFIKIDTQGFEFSVIRGMKKTLSRLKKIILLSEFSRFDLKEAGESHKDYLNFLKKYNLKIKFLEKDYRERIYGKNQGRMSYANLIASK</sequence>
<feature type="domain" description="Methyltransferase FkbM" evidence="1">
    <location>
        <begin position="55"/>
        <end position="211"/>
    </location>
</feature>
<accession>A0A0F9YXD9</accession>
<organism evidence="2 3">
    <name type="scientific">Candidatus Woesebacteria bacterium GW2011_GWC2_31_9</name>
    <dbReference type="NCBI Taxonomy" id="1618586"/>
    <lineage>
        <taxon>Bacteria</taxon>
        <taxon>Candidatus Woeseibacteriota</taxon>
    </lineage>
</organism>
<dbReference type="PANTHER" id="PTHR34203:SF15">
    <property type="entry name" value="SLL1173 PROTEIN"/>
    <property type="match status" value="1"/>
</dbReference>
<dbReference type="GO" id="GO:0008168">
    <property type="term" value="F:methyltransferase activity"/>
    <property type="evidence" value="ECO:0007669"/>
    <property type="project" value="UniProtKB-KW"/>
</dbReference>
<evidence type="ECO:0000313" key="3">
    <source>
        <dbReference type="Proteomes" id="UP000034803"/>
    </source>
</evidence>
<dbReference type="PANTHER" id="PTHR34203">
    <property type="entry name" value="METHYLTRANSFERASE, FKBM FAMILY PROTEIN"/>
    <property type="match status" value="1"/>
</dbReference>
<keyword evidence="2" id="KW-0489">Methyltransferase</keyword>
<dbReference type="EMBL" id="LBOI01000016">
    <property type="protein sequence ID" value="KKP31111.1"/>
    <property type="molecule type" value="Genomic_DNA"/>
</dbReference>
<dbReference type="Gene3D" id="3.40.50.150">
    <property type="entry name" value="Vaccinia Virus protein VP39"/>
    <property type="match status" value="1"/>
</dbReference>
<keyword evidence="2" id="KW-0808">Transferase</keyword>
<dbReference type="SUPFAM" id="SSF53335">
    <property type="entry name" value="S-adenosyl-L-methionine-dependent methyltransferases"/>
    <property type="match status" value="1"/>
</dbReference>
<dbReference type="Pfam" id="PF05050">
    <property type="entry name" value="Methyltransf_21"/>
    <property type="match status" value="1"/>
</dbReference>